<evidence type="ECO:0000259" key="1">
    <source>
        <dbReference type="Pfam" id="PF00085"/>
    </source>
</evidence>
<dbReference type="SUPFAM" id="SSF52833">
    <property type="entry name" value="Thioredoxin-like"/>
    <property type="match status" value="1"/>
</dbReference>
<gene>
    <name evidence="2" type="ORF">ACFP56_18185</name>
</gene>
<dbReference type="RefSeq" id="WP_379237212.1">
    <property type="nucleotide sequence ID" value="NZ_JBHSTE010000006.1"/>
</dbReference>
<name>A0ABW1V9X2_9BACL</name>
<dbReference type="EMBL" id="JBHSTE010000006">
    <property type="protein sequence ID" value="MFC6334562.1"/>
    <property type="molecule type" value="Genomic_DNA"/>
</dbReference>
<reference evidence="3" key="1">
    <citation type="journal article" date="2019" name="Int. J. Syst. Evol. Microbiol.">
        <title>The Global Catalogue of Microorganisms (GCM) 10K type strain sequencing project: providing services to taxonomists for standard genome sequencing and annotation.</title>
        <authorList>
            <consortium name="The Broad Institute Genomics Platform"/>
            <consortium name="The Broad Institute Genome Sequencing Center for Infectious Disease"/>
            <person name="Wu L."/>
            <person name="Ma J."/>
        </authorList>
    </citation>
    <scope>NUCLEOTIDE SEQUENCE [LARGE SCALE GENOMIC DNA]</scope>
    <source>
        <strain evidence="3">PCU 280</strain>
    </source>
</reference>
<accession>A0ABW1V9X2</accession>
<evidence type="ECO:0000313" key="3">
    <source>
        <dbReference type="Proteomes" id="UP001596233"/>
    </source>
</evidence>
<organism evidence="2 3">
    <name type="scientific">Paenibacillus septentrionalis</name>
    <dbReference type="NCBI Taxonomy" id="429342"/>
    <lineage>
        <taxon>Bacteria</taxon>
        <taxon>Bacillati</taxon>
        <taxon>Bacillota</taxon>
        <taxon>Bacilli</taxon>
        <taxon>Bacillales</taxon>
        <taxon>Paenibacillaceae</taxon>
        <taxon>Paenibacillus</taxon>
    </lineage>
</organism>
<keyword evidence="3" id="KW-1185">Reference proteome</keyword>
<dbReference type="CDD" id="cd02947">
    <property type="entry name" value="TRX_family"/>
    <property type="match status" value="1"/>
</dbReference>
<proteinExistence type="predicted"/>
<dbReference type="InterPro" id="IPR036249">
    <property type="entry name" value="Thioredoxin-like_sf"/>
</dbReference>
<dbReference type="Proteomes" id="UP001596233">
    <property type="component" value="Unassembled WGS sequence"/>
</dbReference>
<dbReference type="Gene3D" id="3.40.30.10">
    <property type="entry name" value="Glutaredoxin"/>
    <property type="match status" value="1"/>
</dbReference>
<dbReference type="InterPro" id="IPR013766">
    <property type="entry name" value="Thioredoxin_domain"/>
</dbReference>
<feature type="domain" description="Thioredoxin" evidence="1">
    <location>
        <begin position="25"/>
        <end position="102"/>
    </location>
</feature>
<dbReference type="Pfam" id="PF00085">
    <property type="entry name" value="Thioredoxin"/>
    <property type="match status" value="1"/>
</dbReference>
<comment type="caution">
    <text evidence="2">The sequence shown here is derived from an EMBL/GenBank/DDBJ whole genome shotgun (WGS) entry which is preliminary data.</text>
</comment>
<evidence type="ECO:0000313" key="2">
    <source>
        <dbReference type="EMBL" id="MFC6334562.1"/>
    </source>
</evidence>
<protein>
    <submittedName>
        <fullName evidence="2">Thioredoxin family protein</fullName>
    </submittedName>
</protein>
<sequence length="107" mass="12091">MHMQNKSIDDINEKQIHTVANMEVGRAAILFITPLCGTCKVALNMLNIVAATGVSYHVYQANINFTPYFRELWQIKSVPALAIIENGQLKEMVYAMQSVSTLYDRLK</sequence>